<dbReference type="NCBIfam" id="TIGR02227">
    <property type="entry name" value="sigpep_I_bact"/>
    <property type="match status" value="1"/>
</dbReference>
<comment type="caution">
    <text evidence="9">The sequence shown here is derived from an EMBL/GenBank/DDBJ whole genome shotgun (WGS) entry which is preliminary data.</text>
</comment>
<dbReference type="SUPFAM" id="SSF51306">
    <property type="entry name" value="LexA/Signal peptidase"/>
    <property type="match status" value="1"/>
</dbReference>
<sequence length="245" mass="27146">MKKGRRLPHFQTVRFGGFDENQIICYLWDLVKSVEALRDAGNGQESQEIIKLGTRLRRQIRVEIRRYFVRQRRRNVKMVAVVLALILCVAGVFGILIGVDRVAGNSMYPYLNHGDWIVYGRNSGKMQRNDVIVFEKNGECMVKRIVGLPGDTVEISPSGNRVVINGTQVREDYVTLADVSGDVEGKTDAGRLGAPQTVMDGQYLVLGDNRGVSVDSRDSSIGTVPVSAVMGRVILVVRAVGRQRG</sequence>
<dbReference type="InterPro" id="IPR000223">
    <property type="entry name" value="Pept_S26A_signal_pept_1"/>
</dbReference>
<dbReference type="InterPro" id="IPR036286">
    <property type="entry name" value="LexA/Signal_pep-like_sf"/>
</dbReference>
<evidence type="ECO:0000256" key="2">
    <source>
        <dbReference type="ARBA" id="ARBA00004401"/>
    </source>
</evidence>
<feature type="transmembrane region" description="Helical" evidence="7">
    <location>
        <begin position="78"/>
        <end position="99"/>
    </location>
</feature>
<feature type="active site" evidence="6">
    <location>
        <position position="106"/>
    </location>
</feature>
<name>G5IDL8_9FIRM</name>
<keyword evidence="7" id="KW-0645">Protease</keyword>
<dbReference type="PROSITE" id="PS00761">
    <property type="entry name" value="SPASE_I_3"/>
    <property type="match status" value="1"/>
</dbReference>
<evidence type="ECO:0000256" key="3">
    <source>
        <dbReference type="ARBA" id="ARBA00009370"/>
    </source>
</evidence>
<evidence type="ECO:0000259" key="8">
    <source>
        <dbReference type="Pfam" id="PF10502"/>
    </source>
</evidence>
<dbReference type="GO" id="GO:0006465">
    <property type="term" value="P:signal peptide processing"/>
    <property type="evidence" value="ECO:0007669"/>
    <property type="project" value="InterPro"/>
</dbReference>
<dbReference type="GO" id="GO:0004252">
    <property type="term" value="F:serine-type endopeptidase activity"/>
    <property type="evidence" value="ECO:0007669"/>
    <property type="project" value="InterPro"/>
</dbReference>
<dbReference type="CDD" id="cd06530">
    <property type="entry name" value="S26_SPase_I"/>
    <property type="match status" value="1"/>
</dbReference>
<organism evidence="9 10">
    <name type="scientific">Hungatella hathewayi WAL-18680</name>
    <dbReference type="NCBI Taxonomy" id="742737"/>
    <lineage>
        <taxon>Bacteria</taxon>
        <taxon>Bacillati</taxon>
        <taxon>Bacillota</taxon>
        <taxon>Clostridia</taxon>
        <taxon>Lachnospirales</taxon>
        <taxon>Lachnospiraceae</taxon>
        <taxon>Hungatella</taxon>
    </lineage>
</organism>
<dbReference type="InterPro" id="IPR019758">
    <property type="entry name" value="Pept_S26A_signal_pept_1_CS"/>
</dbReference>
<evidence type="ECO:0000313" key="10">
    <source>
        <dbReference type="Proteomes" id="UP000005384"/>
    </source>
</evidence>
<dbReference type="AlphaFoldDB" id="G5IDL8"/>
<keyword evidence="7" id="KW-1133">Transmembrane helix</keyword>
<dbReference type="Proteomes" id="UP000005384">
    <property type="component" value="Unassembled WGS sequence"/>
</dbReference>
<dbReference type="PANTHER" id="PTHR43390">
    <property type="entry name" value="SIGNAL PEPTIDASE I"/>
    <property type="match status" value="1"/>
</dbReference>
<comment type="catalytic activity">
    <reaction evidence="1 7">
        <text>Cleavage of hydrophobic, N-terminal signal or leader sequences from secreted and periplasmic proteins.</text>
        <dbReference type="EC" id="3.4.21.89"/>
    </reaction>
</comment>
<feature type="domain" description="Peptidase S26" evidence="8">
    <location>
        <begin position="78"/>
        <end position="236"/>
    </location>
</feature>
<comment type="similarity">
    <text evidence="3 7">Belongs to the peptidase S26 family.</text>
</comment>
<evidence type="ECO:0000256" key="4">
    <source>
        <dbReference type="ARBA" id="ARBA00013208"/>
    </source>
</evidence>
<reference evidence="9 10" key="1">
    <citation type="submission" date="2011-08" db="EMBL/GenBank/DDBJ databases">
        <title>The Genome Sequence of Clostridium hathewayi WAL-18680.</title>
        <authorList>
            <consortium name="The Broad Institute Genome Sequencing Platform"/>
            <person name="Earl A."/>
            <person name="Ward D."/>
            <person name="Feldgarden M."/>
            <person name="Gevers D."/>
            <person name="Finegold S.M."/>
            <person name="Summanen P.H."/>
            <person name="Molitoris D.R."/>
            <person name="Song M."/>
            <person name="Daigneault M."/>
            <person name="Allen-Vercoe E."/>
            <person name="Young S.K."/>
            <person name="Zeng Q."/>
            <person name="Gargeya S."/>
            <person name="Fitzgerald M."/>
            <person name="Haas B."/>
            <person name="Abouelleil A."/>
            <person name="Alvarado L."/>
            <person name="Arachchi H.M."/>
            <person name="Berlin A."/>
            <person name="Brown A."/>
            <person name="Chapman S.B."/>
            <person name="Chen Z."/>
            <person name="Dunbar C."/>
            <person name="Freedman E."/>
            <person name="Gearin G."/>
            <person name="Gellesch M."/>
            <person name="Goldberg J."/>
            <person name="Griggs A."/>
            <person name="Gujja S."/>
            <person name="Heiman D."/>
            <person name="Howarth C."/>
            <person name="Larson L."/>
            <person name="Lui A."/>
            <person name="MacDonald P.J.P."/>
            <person name="Montmayeur A."/>
            <person name="Murphy C."/>
            <person name="Neiman D."/>
            <person name="Pearson M."/>
            <person name="Priest M."/>
            <person name="Roberts A."/>
            <person name="Saif S."/>
            <person name="Shea T."/>
            <person name="Shenoy N."/>
            <person name="Sisk P."/>
            <person name="Stolte C."/>
            <person name="Sykes S."/>
            <person name="Wortman J."/>
            <person name="Nusbaum C."/>
            <person name="Birren B."/>
        </authorList>
    </citation>
    <scope>NUCLEOTIDE SEQUENCE [LARGE SCALE GENOMIC DNA]</scope>
    <source>
        <strain evidence="9 10">WAL-18680</strain>
    </source>
</reference>
<evidence type="ECO:0000313" key="9">
    <source>
        <dbReference type="EMBL" id="EHI60426.1"/>
    </source>
</evidence>
<comment type="subcellular location">
    <subcellularLocation>
        <location evidence="2">Cell membrane</location>
        <topology evidence="2">Single-pass type II membrane protein</topology>
    </subcellularLocation>
    <subcellularLocation>
        <location evidence="7">Membrane</location>
        <topology evidence="7">Single-pass type II membrane protein</topology>
    </subcellularLocation>
</comment>
<gene>
    <name evidence="9" type="ORF">HMPREF9473_01595</name>
</gene>
<feature type="active site" evidence="6">
    <location>
        <position position="143"/>
    </location>
</feature>
<dbReference type="InterPro" id="IPR019533">
    <property type="entry name" value="Peptidase_S26"/>
</dbReference>
<dbReference type="Pfam" id="PF10502">
    <property type="entry name" value="Peptidase_S26"/>
    <property type="match status" value="1"/>
</dbReference>
<dbReference type="InterPro" id="IPR019757">
    <property type="entry name" value="Pept_S26A_signal_pept_1_Lys-AS"/>
</dbReference>
<dbReference type="PROSITE" id="PS00760">
    <property type="entry name" value="SPASE_I_2"/>
    <property type="match status" value="1"/>
</dbReference>
<dbReference type="PATRIC" id="fig|742737.3.peg.1617"/>
<dbReference type="GO" id="GO:0009003">
    <property type="term" value="F:signal peptidase activity"/>
    <property type="evidence" value="ECO:0007669"/>
    <property type="project" value="UniProtKB-EC"/>
</dbReference>
<dbReference type="Gene3D" id="2.10.109.10">
    <property type="entry name" value="Umud Fragment, subunit A"/>
    <property type="match status" value="1"/>
</dbReference>
<evidence type="ECO:0000256" key="6">
    <source>
        <dbReference type="PIRSR" id="PIRSR600223-1"/>
    </source>
</evidence>
<dbReference type="EMBL" id="ADLN01000021">
    <property type="protein sequence ID" value="EHI60426.1"/>
    <property type="molecule type" value="Genomic_DNA"/>
</dbReference>
<keyword evidence="5 7" id="KW-0378">Hydrolase</keyword>
<dbReference type="PANTHER" id="PTHR43390:SF1">
    <property type="entry name" value="CHLOROPLAST PROCESSING PEPTIDASE"/>
    <property type="match status" value="1"/>
</dbReference>
<accession>G5IDL8</accession>
<keyword evidence="10" id="KW-1185">Reference proteome</keyword>
<dbReference type="HOGENOM" id="CLU_028723_5_2_9"/>
<evidence type="ECO:0000256" key="1">
    <source>
        <dbReference type="ARBA" id="ARBA00000677"/>
    </source>
</evidence>
<protein>
    <recommendedName>
        <fullName evidence="4 7">Signal peptidase I</fullName>
        <ecNumber evidence="4 7">3.4.21.89</ecNumber>
    </recommendedName>
</protein>
<dbReference type="EC" id="3.4.21.89" evidence="4 7"/>
<evidence type="ECO:0000256" key="7">
    <source>
        <dbReference type="RuleBase" id="RU362042"/>
    </source>
</evidence>
<evidence type="ECO:0000256" key="5">
    <source>
        <dbReference type="ARBA" id="ARBA00022801"/>
    </source>
</evidence>
<dbReference type="PRINTS" id="PR00727">
    <property type="entry name" value="LEADERPTASE"/>
</dbReference>
<keyword evidence="7" id="KW-0812">Transmembrane</keyword>
<keyword evidence="7" id="KW-0472">Membrane</keyword>
<proteinExistence type="inferred from homology"/>
<dbReference type="GO" id="GO:0005886">
    <property type="term" value="C:plasma membrane"/>
    <property type="evidence" value="ECO:0007669"/>
    <property type="project" value="UniProtKB-SubCell"/>
</dbReference>